<evidence type="ECO:0000313" key="2">
    <source>
        <dbReference type="EMBL" id="CAE8604866.1"/>
    </source>
</evidence>
<evidence type="ECO:0000313" key="3">
    <source>
        <dbReference type="Proteomes" id="UP000654075"/>
    </source>
</evidence>
<sequence>DGTLRKDAFGVGVEEFSEVVSSQASEDMQQTALLAAAPGVAAEEELSVWADRSPVAPPQGPFRGTGEAIPRSLEARAADGASDGGSEAEDGTVDEALEPRGGPGHHVQPWDRERPGSSGTDSKQGLGARTGREAPPGVPEAPVPGPNSSQPGLGYKPVPPEVEPADAFSHAQAPEASAAGASESQRQPK</sequence>
<feature type="compositionally biased region" description="Low complexity" evidence="1">
    <location>
        <begin position="167"/>
        <end position="189"/>
    </location>
</feature>
<dbReference type="AlphaFoldDB" id="A0A813EWZ1"/>
<gene>
    <name evidence="2" type="ORF">PGLA1383_LOCUS23010</name>
</gene>
<feature type="non-terminal residue" evidence="2">
    <location>
        <position position="1"/>
    </location>
</feature>
<feature type="non-terminal residue" evidence="2">
    <location>
        <position position="189"/>
    </location>
</feature>
<comment type="caution">
    <text evidence="2">The sequence shown here is derived from an EMBL/GenBank/DDBJ whole genome shotgun (WGS) entry which is preliminary data.</text>
</comment>
<organism evidence="2 3">
    <name type="scientific">Polarella glacialis</name>
    <name type="common">Dinoflagellate</name>
    <dbReference type="NCBI Taxonomy" id="89957"/>
    <lineage>
        <taxon>Eukaryota</taxon>
        <taxon>Sar</taxon>
        <taxon>Alveolata</taxon>
        <taxon>Dinophyceae</taxon>
        <taxon>Suessiales</taxon>
        <taxon>Suessiaceae</taxon>
        <taxon>Polarella</taxon>
    </lineage>
</organism>
<feature type="region of interest" description="Disordered" evidence="1">
    <location>
        <begin position="50"/>
        <end position="189"/>
    </location>
</feature>
<name>A0A813EWZ1_POLGL</name>
<reference evidence="2" key="1">
    <citation type="submission" date="2021-02" db="EMBL/GenBank/DDBJ databases">
        <authorList>
            <person name="Dougan E. K."/>
            <person name="Rhodes N."/>
            <person name="Thang M."/>
            <person name="Chan C."/>
        </authorList>
    </citation>
    <scope>NUCLEOTIDE SEQUENCE</scope>
</reference>
<feature type="compositionally biased region" description="Acidic residues" evidence="1">
    <location>
        <begin position="86"/>
        <end position="96"/>
    </location>
</feature>
<protein>
    <submittedName>
        <fullName evidence="2">Uncharacterized protein</fullName>
    </submittedName>
</protein>
<evidence type="ECO:0000256" key="1">
    <source>
        <dbReference type="SAM" id="MobiDB-lite"/>
    </source>
</evidence>
<accession>A0A813EWZ1</accession>
<proteinExistence type="predicted"/>
<feature type="compositionally biased region" description="Pro residues" evidence="1">
    <location>
        <begin position="136"/>
        <end position="145"/>
    </location>
</feature>
<dbReference type="Proteomes" id="UP000654075">
    <property type="component" value="Unassembled WGS sequence"/>
</dbReference>
<dbReference type="EMBL" id="CAJNNV010017052">
    <property type="protein sequence ID" value="CAE8604866.1"/>
    <property type="molecule type" value="Genomic_DNA"/>
</dbReference>
<keyword evidence="3" id="KW-1185">Reference proteome</keyword>